<dbReference type="OrthoDB" id="6160659at2759"/>
<comment type="caution">
    <text evidence="1">The sequence shown here is derived from an EMBL/GenBank/DDBJ whole genome shotgun (WGS) entry which is preliminary data.</text>
</comment>
<protein>
    <submittedName>
        <fullName evidence="1">Uncharacterized protein</fullName>
    </submittedName>
</protein>
<organism evidence="1 2">
    <name type="scientific">Chionoecetes opilio</name>
    <name type="common">Atlantic snow crab</name>
    <name type="synonym">Cancer opilio</name>
    <dbReference type="NCBI Taxonomy" id="41210"/>
    <lineage>
        <taxon>Eukaryota</taxon>
        <taxon>Metazoa</taxon>
        <taxon>Ecdysozoa</taxon>
        <taxon>Arthropoda</taxon>
        <taxon>Crustacea</taxon>
        <taxon>Multicrustacea</taxon>
        <taxon>Malacostraca</taxon>
        <taxon>Eumalacostraca</taxon>
        <taxon>Eucarida</taxon>
        <taxon>Decapoda</taxon>
        <taxon>Pleocyemata</taxon>
        <taxon>Brachyura</taxon>
        <taxon>Eubrachyura</taxon>
        <taxon>Majoidea</taxon>
        <taxon>Majidae</taxon>
        <taxon>Chionoecetes</taxon>
    </lineage>
</organism>
<name>A0A8J4Y6K3_CHIOP</name>
<dbReference type="AlphaFoldDB" id="A0A8J4Y6K3"/>
<sequence>MWKRAAWVEGRNEEEGVVPCTWIDEEKQSLYWPQGVNAENALSSRQHPDPKLWRKFQLVKVKVSSAASMTTVARGLDLAMTTSFATLTIPRNFTIKAMTAWTDFSNSLQDSRDQHERHSSHSSQLQQHYIHDLHTRYDDLDRLDRGEQHANQG</sequence>
<reference evidence="1" key="1">
    <citation type="submission" date="2020-07" db="EMBL/GenBank/DDBJ databases">
        <title>The High-quality genome of the commercially important snow crab, Chionoecetes opilio.</title>
        <authorList>
            <person name="Jeong J.-H."/>
            <person name="Ryu S."/>
        </authorList>
    </citation>
    <scope>NUCLEOTIDE SEQUENCE</scope>
    <source>
        <strain evidence="1">MADBK_172401_WGS</strain>
        <tissue evidence="1">Digestive gland</tissue>
    </source>
</reference>
<proteinExistence type="predicted"/>
<dbReference type="EMBL" id="JACEEZ010009559">
    <property type="protein sequence ID" value="KAG0722408.1"/>
    <property type="molecule type" value="Genomic_DNA"/>
</dbReference>
<evidence type="ECO:0000313" key="1">
    <source>
        <dbReference type="EMBL" id="KAG0722408.1"/>
    </source>
</evidence>
<accession>A0A8J4Y6K3</accession>
<evidence type="ECO:0000313" key="2">
    <source>
        <dbReference type="Proteomes" id="UP000770661"/>
    </source>
</evidence>
<dbReference type="Proteomes" id="UP000770661">
    <property type="component" value="Unassembled WGS sequence"/>
</dbReference>
<gene>
    <name evidence="1" type="ORF">GWK47_006035</name>
</gene>
<keyword evidence="2" id="KW-1185">Reference proteome</keyword>